<proteinExistence type="predicted"/>
<dbReference type="EMBL" id="JACGWK010000130">
    <property type="protein sequence ID" value="KAL0305276.1"/>
    <property type="molecule type" value="Genomic_DNA"/>
</dbReference>
<accession>A0AAW2KH71</accession>
<sequence length="76" mass="8736">MAGCRRGQEQRPCIRSWFRGPLLLSDIRITIPTTTFEPGYGEPHWPPRGDDGQHDGYDARDAGQLLYYWTVTADRL</sequence>
<name>A0AAW2KH71_9LAMI</name>
<dbReference type="AlphaFoldDB" id="A0AAW2KH71"/>
<reference evidence="2" key="2">
    <citation type="journal article" date="2024" name="Plant">
        <title>Genomic evolution and insights into agronomic trait innovations of Sesamum species.</title>
        <authorList>
            <person name="Miao H."/>
            <person name="Wang L."/>
            <person name="Qu L."/>
            <person name="Liu H."/>
            <person name="Sun Y."/>
            <person name="Le M."/>
            <person name="Wang Q."/>
            <person name="Wei S."/>
            <person name="Zheng Y."/>
            <person name="Lin W."/>
            <person name="Duan Y."/>
            <person name="Cao H."/>
            <person name="Xiong S."/>
            <person name="Wang X."/>
            <person name="Wei L."/>
            <person name="Li C."/>
            <person name="Ma Q."/>
            <person name="Ju M."/>
            <person name="Zhao R."/>
            <person name="Li G."/>
            <person name="Mu C."/>
            <person name="Tian Q."/>
            <person name="Mei H."/>
            <person name="Zhang T."/>
            <person name="Gao T."/>
            <person name="Zhang H."/>
        </authorList>
    </citation>
    <scope>NUCLEOTIDE SEQUENCE</scope>
    <source>
        <strain evidence="2">G01</strain>
    </source>
</reference>
<protein>
    <submittedName>
        <fullName evidence="2">Uncharacterized protein</fullName>
    </submittedName>
</protein>
<comment type="caution">
    <text evidence="2">The sequence shown here is derived from an EMBL/GenBank/DDBJ whole genome shotgun (WGS) entry which is preliminary data.</text>
</comment>
<evidence type="ECO:0000313" key="2">
    <source>
        <dbReference type="EMBL" id="KAL0305276.1"/>
    </source>
</evidence>
<organism evidence="2">
    <name type="scientific">Sesamum angustifolium</name>
    <dbReference type="NCBI Taxonomy" id="2727405"/>
    <lineage>
        <taxon>Eukaryota</taxon>
        <taxon>Viridiplantae</taxon>
        <taxon>Streptophyta</taxon>
        <taxon>Embryophyta</taxon>
        <taxon>Tracheophyta</taxon>
        <taxon>Spermatophyta</taxon>
        <taxon>Magnoliopsida</taxon>
        <taxon>eudicotyledons</taxon>
        <taxon>Gunneridae</taxon>
        <taxon>Pentapetalae</taxon>
        <taxon>asterids</taxon>
        <taxon>lamiids</taxon>
        <taxon>Lamiales</taxon>
        <taxon>Pedaliaceae</taxon>
        <taxon>Sesamum</taxon>
    </lineage>
</organism>
<gene>
    <name evidence="2" type="ORF">Sangu_2493200</name>
</gene>
<reference evidence="2" key="1">
    <citation type="submission" date="2020-06" db="EMBL/GenBank/DDBJ databases">
        <authorList>
            <person name="Li T."/>
            <person name="Hu X."/>
            <person name="Zhang T."/>
            <person name="Song X."/>
            <person name="Zhang H."/>
            <person name="Dai N."/>
            <person name="Sheng W."/>
            <person name="Hou X."/>
            <person name="Wei L."/>
        </authorList>
    </citation>
    <scope>NUCLEOTIDE SEQUENCE</scope>
    <source>
        <strain evidence="2">G01</strain>
        <tissue evidence="2">Leaf</tissue>
    </source>
</reference>
<feature type="compositionally biased region" description="Basic and acidic residues" evidence="1">
    <location>
        <begin position="45"/>
        <end position="56"/>
    </location>
</feature>
<feature type="region of interest" description="Disordered" evidence="1">
    <location>
        <begin position="37"/>
        <end position="56"/>
    </location>
</feature>
<evidence type="ECO:0000256" key="1">
    <source>
        <dbReference type="SAM" id="MobiDB-lite"/>
    </source>
</evidence>